<dbReference type="CDD" id="cd03146">
    <property type="entry name" value="GAT1_Peptidase_E"/>
    <property type="match status" value="1"/>
</dbReference>
<dbReference type="GO" id="GO:0006508">
    <property type="term" value="P:proteolysis"/>
    <property type="evidence" value="ECO:0007669"/>
    <property type="project" value="UniProtKB-KW"/>
</dbReference>
<comment type="similarity">
    <text evidence="1">Belongs to the peptidase S51 family.</text>
</comment>
<dbReference type="GO" id="GO:0008236">
    <property type="term" value="F:serine-type peptidase activity"/>
    <property type="evidence" value="ECO:0007669"/>
    <property type="project" value="UniProtKB-KW"/>
</dbReference>
<proteinExistence type="inferred from homology"/>
<keyword evidence="2" id="KW-0645">Protease</keyword>
<evidence type="ECO:0000256" key="4">
    <source>
        <dbReference type="ARBA" id="ARBA00022825"/>
    </source>
</evidence>
<dbReference type="SUPFAM" id="SSF52317">
    <property type="entry name" value="Class I glutamine amidotransferase-like"/>
    <property type="match status" value="1"/>
</dbReference>
<dbReference type="Pfam" id="PF03575">
    <property type="entry name" value="Peptidase_S51"/>
    <property type="match status" value="1"/>
</dbReference>
<keyword evidence="4" id="KW-0720">Serine protease</keyword>
<dbReference type="RefSeq" id="WP_253770513.1">
    <property type="nucleotide sequence ID" value="NZ_JAMTCK010000005.1"/>
</dbReference>
<keyword evidence="3" id="KW-0378">Hydrolase</keyword>
<sequence length="243" mass="26093">MPANTPTILATSMGFNRARTPWHPGPVFRYAFDLAGGPAHPRLCFVSTGTGDRQASIDNCYAAFADTGVRVCHLALFEEPNVPDVSARLHEQDVIWVDRGSVVNLLAVWRAHGLPEILRSCWQAGIVLAGESAGSLCWHTHAVTDSYGGVRGVADGLGFLPHGNAVHYDDGDQRTAFHHLIANGHRDGYATDTGAGLHYEGTTLVAAIADRPRAGAYRVTRSPTGGVHEEPLDVVRLKRDKGA</sequence>
<dbReference type="AlphaFoldDB" id="A0AAE3GD35"/>
<evidence type="ECO:0000256" key="2">
    <source>
        <dbReference type="ARBA" id="ARBA00022670"/>
    </source>
</evidence>
<name>A0AAE3GD35_9PSEU</name>
<evidence type="ECO:0000313" key="5">
    <source>
        <dbReference type="EMBL" id="MCP2165573.1"/>
    </source>
</evidence>
<dbReference type="EMBL" id="JAMTCK010000005">
    <property type="protein sequence ID" value="MCP2165573.1"/>
    <property type="molecule type" value="Genomic_DNA"/>
</dbReference>
<reference evidence="5" key="1">
    <citation type="submission" date="2022-06" db="EMBL/GenBank/DDBJ databases">
        <title>Genomic Encyclopedia of Archaeal and Bacterial Type Strains, Phase II (KMG-II): from individual species to whole genera.</title>
        <authorList>
            <person name="Goeker M."/>
        </authorList>
    </citation>
    <scope>NUCLEOTIDE SEQUENCE</scope>
    <source>
        <strain evidence="5">DSM 43935</strain>
    </source>
</reference>
<comment type="caution">
    <text evidence="5">The sequence shown here is derived from an EMBL/GenBank/DDBJ whole genome shotgun (WGS) entry which is preliminary data.</text>
</comment>
<evidence type="ECO:0000256" key="1">
    <source>
        <dbReference type="ARBA" id="ARBA00006534"/>
    </source>
</evidence>
<dbReference type="PANTHER" id="PTHR20842:SF0">
    <property type="entry name" value="ALPHA-ASPARTYL DIPEPTIDASE"/>
    <property type="match status" value="1"/>
</dbReference>
<evidence type="ECO:0000313" key="6">
    <source>
        <dbReference type="Proteomes" id="UP001206128"/>
    </source>
</evidence>
<dbReference type="PANTHER" id="PTHR20842">
    <property type="entry name" value="PROTEASE S51 ALPHA-ASPARTYL DIPEPTIDASE"/>
    <property type="match status" value="1"/>
</dbReference>
<accession>A0AAE3GD35</accession>
<evidence type="ECO:0000256" key="3">
    <source>
        <dbReference type="ARBA" id="ARBA00022801"/>
    </source>
</evidence>
<organism evidence="5 6">
    <name type="scientific">Goodfellowiella coeruleoviolacea</name>
    <dbReference type="NCBI Taxonomy" id="334858"/>
    <lineage>
        <taxon>Bacteria</taxon>
        <taxon>Bacillati</taxon>
        <taxon>Actinomycetota</taxon>
        <taxon>Actinomycetes</taxon>
        <taxon>Pseudonocardiales</taxon>
        <taxon>Pseudonocardiaceae</taxon>
        <taxon>Goodfellowiella</taxon>
    </lineage>
</organism>
<keyword evidence="6" id="KW-1185">Reference proteome</keyword>
<dbReference type="Gene3D" id="3.40.50.880">
    <property type="match status" value="1"/>
</dbReference>
<dbReference type="InterPro" id="IPR029062">
    <property type="entry name" value="Class_I_gatase-like"/>
</dbReference>
<dbReference type="InterPro" id="IPR005320">
    <property type="entry name" value="Peptidase_S51"/>
</dbReference>
<dbReference type="Proteomes" id="UP001206128">
    <property type="component" value="Unassembled WGS sequence"/>
</dbReference>
<gene>
    <name evidence="5" type="ORF">LX83_002431</name>
</gene>
<protein>
    <submittedName>
        <fullName evidence="5">Peptidase E</fullName>
    </submittedName>
</protein>